<dbReference type="EMBL" id="JAIWYP010000006">
    <property type="protein sequence ID" value="KAH3808833.1"/>
    <property type="molecule type" value="Genomic_DNA"/>
</dbReference>
<evidence type="ECO:0000313" key="2">
    <source>
        <dbReference type="EMBL" id="KAH3808833.1"/>
    </source>
</evidence>
<feature type="region of interest" description="Disordered" evidence="1">
    <location>
        <begin position="1"/>
        <end position="22"/>
    </location>
</feature>
<protein>
    <submittedName>
        <fullName evidence="2">Uncharacterized protein</fullName>
    </submittedName>
</protein>
<gene>
    <name evidence="2" type="ORF">DPMN_137192</name>
</gene>
<reference evidence="2" key="2">
    <citation type="submission" date="2020-11" db="EMBL/GenBank/DDBJ databases">
        <authorList>
            <person name="McCartney M.A."/>
            <person name="Auch B."/>
            <person name="Kono T."/>
            <person name="Mallez S."/>
            <person name="Becker A."/>
            <person name="Gohl D.M."/>
            <person name="Silverstein K.A.T."/>
            <person name="Koren S."/>
            <person name="Bechman K.B."/>
            <person name="Herman A."/>
            <person name="Abrahante J.E."/>
            <person name="Garbe J."/>
        </authorList>
    </citation>
    <scope>NUCLEOTIDE SEQUENCE</scope>
    <source>
        <strain evidence="2">Duluth1</strain>
        <tissue evidence="2">Whole animal</tissue>
    </source>
</reference>
<organism evidence="2 3">
    <name type="scientific">Dreissena polymorpha</name>
    <name type="common">Zebra mussel</name>
    <name type="synonym">Mytilus polymorpha</name>
    <dbReference type="NCBI Taxonomy" id="45954"/>
    <lineage>
        <taxon>Eukaryota</taxon>
        <taxon>Metazoa</taxon>
        <taxon>Spiralia</taxon>
        <taxon>Lophotrochozoa</taxon>
        <taxon>Mollusca</taxon>
        <taxon>Bivalvia</taxon>
        <taxon>Autobranchia</taxon>
        <taxon>Heteroconchia</taxon>
        <taxon>Euheterodonta</taxon>
        <taxon>Imparidentia</taxon>
        <taxon>Neoheterodontei</taxon>
        <taxon>Myida</taxon>
        <taxon>Dreissenoidea</taxon>
        <taxon>Dreissenidae</taxon>
        <taxon>Dreissena</taxon>
    </lineage>
</organism>
<dbReference type="AlphaFoldDB" id="A0A9D4JHF8"/>
<feature type="region of interest" description="Disordered" evidence="1">
    <location>
        <begin position="38"/>
        <end position="57"/>
    </location>
</feature>
<dbReference type="Proteomes" id="UP000828390">
    <property type="component" value="Unassembled WGS sequence"/>
</dbReference>
<evidence type="ECO:0000256" key="1">
    <source>
        <dbReference type="SAM" id="MobiDB-lite"/>
    </source>
</evidence>
<reference evidence="2" key="1">
    <citation type="journal article" date="2019" name="bioRxiv">
        <title>The Genome of the Zebra Mussel, Dreissena polymorpha: A Resource for Invasive Species Research.</title>
        <authorList>
            <person name="McCartney M.A."/>
            <person name="Auch B."/>
            <person name="Kono T."/>
            <person name="Mallez S."/>
            <person name="Zhang Y."/>
            <person name="Obille A."/>
            <person name="Becker A."/>
            <person name="Abrahante J.E."/>
            <person name="Garbe J."/>
            <person name="Badalamenti J.P."/>
            <person name="Herman A."/>
            <person name="Mangelson H."/>
            <person name="Liachko I."/>
            <person name="Sullivan S."/>
            <person name="Sone E.D."/>
            <person name="Koren S."/>
            <person name="Silverstein K.A.T."/>
            <person name="Beckman K.B."/>
            <person name="Gohl D.M."/>
        </authorList>
    </citation>
    <scope>NUCLEOTIDE SEQUENCE</scope>
    <source>
        <strain evidence="2">Duluth1</strain>
        <tissue evidence="2">Whole animal</tissue>
    </source>
</reference>
<accession>A0A9D4JHF8</accession>
<sequence length="103" mass="11704">MYRRSSRSLAAAKREDANDSPLEDMTVTVVQNLAQPEFHQHSDMHTTSKTYQGDNEKQFGLNGNNPLFLPHLNNLTVCDDEYALSCISQCVDLELLQFRLKST</sequence>
<name>A0A9D4JHF8_DREPO</name>
<keyword evidence="3" id="KW-1185">Reference proteome</keyword>
<evidence type="ECO:0000313" key="3">
    <source>
        <dbReference type="Proteomes" id="UP000828390"/>
    </source>
</evidence>
<proteinExistence type="predicted"/>
<comment type="caution">
    <text evidence="2">The sequence shown here is derived from an EMBL/GenBank/DDBJ whole genome shotgun (WGS) entry which is preliminary data.</text>
</comment>